<organism evidence="2">
    <name type="scientific">Schlesneria paludicola</name>
    <dbReference type="NCBI Taxonomy" id="360056"/>
    <lineage>
        <taxon>Bacteria</taxon>
        <taxon>Pseudomonadati</taxon>
        <taxon>Planctomycetota</taxon>
        <taxon>Planctomycetia</taxon>
        <taxon>Planctomycetales</taxon>
        <taxon>Planctomycetaceae</taxon>
        <taxon>Schlesneria</taxon>
    </lineage>
</organism>
<dbReference type="AlphaFoldDB" id="A0A7C4LJ03"/>
<dbReference type="EMBL" id="DSVQ01000004">
    <property type="protein sequence ID" value="HGT37973.1"/>
    <property type="molecule type" value="Genomic_DNA"/>
</dbReference>
<comment type="caution">
    <text evidence="2">The sequence shown here is derived from an EMBL/GenBank/DDBJ whole genome shotgun (WGS) entry which is preliminary data.</text>
</comment>
<gene>
    <name evidence="2" type="ORF">ENS64_01695</name>
</gene>
<sequence>MADAASRDRWQHTASLMALLANAHRDPKKTRPLKPIDFHPHRKPSPKPPAPPKADISVLKTVFVDRETFPRGDR</sequence>
<name>A0A7C4LJ03_9PLAN</name>
<evidence type="ECO:0000313" key="2">
    <source>
        <dbReference type="EMBL" id="HGT37973.1"/>
    </source>
</evidence>
<protein>
    <submittedName>
        <fullName evidence="2">Uncharacterized protein</fullName>
    </submittedName>
</protein>
<feature type="region of interest" description="Disordered" evidence="1">
    <location>
        <begin position="21"/>
        <end position="59"/>
    </location>
</feature>
<evidence type="ECO:0000256" key="1">
    <source>
        <dbReference type="SAM" id="MobiDB-lite"/>
    </source>
</evidence>
<proteinExistence type="predicted"/>
<reference evidence="2" key="1">
    <citation type="journal article" date="2020" name="mSystems">
        <title>Genome- and Community-Level Interaction Insights into Carbon Utilization and Element Cycling Functions of Hydrothermarchaeota in Hydrothermal Sediment.</title>
        <authorList>
            <person name="Zhou Z."/>
            <person name="Liu Y."/>
            <person name="Xu W."/>
            <person name="Pan J."/>
            <person name="Luo Z.H."/>
            <person name="Li M."/>
        </authorList>
    </citation>
    <scope>NUCLEOTIDE SEQUENCE [LARGE SCALE GENOMIC DNA]</scope>
    <source>
        <strain evidence="2">SpSt-508</strain>
    </source>
</reference>
<accession>A0A7C4LJ03</accession>